<name>A0ABP2ZQ13_ENTCL</name>
<dbReference type="Proteomes" id="UP000017834">
    <property type="component" value="Unassembled WGS sequence"/>
</dbReference>
<keyword evidence="2" id="KW-1185">Reference proteome</keyword>
<comment type="caution">
    <text evidence="1">The sequence shown here is derived from an EMBL/GenBank/DDBJ whole genome shotgun (WGS) entry which is preliminary data.</text>
</comment>
<evidence type="ECO:0000313" key="1">
    <source>
        <dbReference type="EMBL" id="ESS57205.1"/>
    </source>
</evidence>
<dbReference type="NCBIfam" id="NF038232">
    <property type="entry name" value="STM3845_fam"/>
    <property type="match status" value="1"/>
</dbReference>
<accession>A0ABP2ZQ13</accession>
<proteinExistence type="predicted"/>
<organism evidence="1 2">
    <name type="scientific">Enterobacter cloacae S611</name>
    <dbReference type="NCBI Taxonomy" id="1399146"/>
    <lineage>
        <taxon>Bacteria</taxon>
        <taxon>Pseudomonadati</taxon>
        <taxon>Pseudomonadota</taxon>
        <taxon>Gammaproteobacteria</taxon>
        <taxon>Enterobacterales</taxon>
        <taxon>Enterobacteriaceae</taxon>
        <taxon>Enterobacter</taxon>
        <taxon>Enterobacter cloacae complex</taxon>
    </lineage>
</organism>
<dbReference type="InterPro" id="IPR049725">
    <property type="entry name" value="STM3845-like"/>
</dbReference>
<protein>
    <submittedName>
        <fullName evidence="1">UDP-3-O-[3-hydroxymyristoyl] glucosamine N-acyltransferase</fullName>
    </submittedName>
</protein>
<evidence type="ECO:0000313" key="2">
    <source>
        <dbReference type="Proteomes" id="UP000017834"/>
    </source>
</evidence>
<sequence>MKSLKNSIIFSEKQKIEFANVIKKNLFSEKRNKVTIFLCGGDVNDSKYGRYKISQVLSRYEKLEIFYPEDLFDDLLAGQGQYSLLSMENILAESVDAIIIIPESPGSYSELGAFANNEKLSSKMICVQDNRFRFKKSFLNYGPIRLLKKNGSSSVIRCDFNALDDVLLNKGFYQSLMKSIKIIQKKSPVKKSVDNILMADRFILPCIYLMDGINNVLLYDLLSKATGKANTLCEIIVKSVLSKLMKERVIVRTSEGYHITDAGMEHVLLRFDRLVLDKLRLEMMNFENRRNISLNYGSIFSAHP</sequence>
<gene>
    <name evidence="1" type="ORF">EDP2_834</name>
</gene>
<dbReference type="EMBL" id="AXOM01000048">
    <property type="protein sequence ID" value="ESS57205.1"/>
    <property type="molecule type" value="Genomic_DNA"/>
</dbReference>
<reference evidence="1 2" key="1">
    <citation type="journal article" date="2014" name="Genome Announc.">
        <title>Draft Genome Sequence of Enterobacter cloacae Strain S611.</title>
        <authorList>
            <person name="Wang D."/>
            <person name="Han C.S."/>
            <person name="Dichosa A.E."/>
            <person name="Gleasner C.D."/>
            <person name="Johnson S.L."/>
            <person name="Daligault H.E."/>
            <person name="Davenport K.W."/>
            <person name="Li P.E."/>
            <person name="Pierson E.A."/>
            <person name="Pierson L.S.III."/>
        </authorList>
    </citation>
    <scope>NUCLEOTIDE SEQUENCE [LARGE SCALE GENOMIC DNA]</scope>
    <source>
        <strain evidence="1 2">S611</strain>
    </source>
</reference>